<reference evidence="2" key="1">
    <citation type="submission" date="2018-10" db="EMBL/GenBank/DDBJ databases">
        <authorList>
            <consortium name="PulseNet: The National Subtyping Network for Foodborne Disease Surveillance"/>
            <person name="Tarr C.L."/>
            <person name="Trees E."/>
            <person name="Katz L.S."/>
            <person name="Carleton-Romer H.A."/>
            <person name="Stroika S."/>
            <person name="Kucerova Z."/>
            <person name="Roache K.F."/>
            <person name="Sabol A.L."/>
            <person name="Besser J."/>
            <person name="Gerner-Smidt P."/>
        </authorList>
    </citation>
    <scope>NUCLEOTIDE SEQUENCE [LARGE SCALE GENOMIC DNA]</scope>
    <source>
        <strain evidence="2">PNUSAS038541</strain>
        <strain evidence="1">PNUSAS056479</strain>
    </source>
</reference>
<sequence>MSTLIRINVTNNSPFLHTFFFFQQPSVYSGGSEVFSNSLLSTAILPAAQGGSVYTFLLNLQYYAGVQQRHGQPTIGQPSGYASAIQSIELTPATGTVNNCTTMMNQPALGLKPPVNDGGVQKGAFRIISPSYNPALEEYNGGSAVRMMDGSVVLSNFVTVNPGSNLDCQPVLKFYVQTGEYTAGTVMNFTSSSVNAALCDATEGHTTFNVVYNADGTWTITPGVSRISAKADTHGNLLFDEQDLNTDIYNEAGTAIICRGYTDDRFSPYTVTNLTHPGNIHIQGAYQLSVNHGDRIGTDCTNVNGTTAQFVH</sequence>
<organism evidence="2">
    <name type="scientific">Salmonella enterica</name>
    <name type="common">Salmonella choleraesuis</name>
    <dbReference type="NCBI Taxonomy" id="28901"/>
    <lineage>
        <taxon>Bacteria</taxon>
        <taxon>Pseudomonadati</taxon>
        <taxon>Pseudomonadota</taxon>
        <taxon>Gammaproteobacteria</taxon>
        <taxon>Enterobacterales</taxon>
        <taxon>Enterobacteriaceae</taxon>
        <taxon>Salmonella</taxon>
    </lineage>
</organism>
<dbReference type="EMBL" id="RVIJ01000039">
    <property type="protein sequence ID" value="MLW03179.1"/>
    <property type="molecule type" value="Genomic_DNA"/>
</dbReference>
<dbReference type="AlphaFoldDB" id="A0A3R0XSA2"/>
<evidence type="ECO:0000313" key="1">
    <source>
        <dbReference type="EMBL" id="MLE31671.1"/>
    </source>
</evidence>
<dbReference type="EMBL" id="RUTY01000019">
    <property type="protein sequence ID" value="MLE31671.1"/>
    <property type="molecule type" value="Genomic_DNA"/>
</dbReference>
<gene>
    <name evidence="2" type="ORF">EAK82_24010</name>
    <name evidence="1" type="ORF">EBH50_17290</name>
</gene>
<proteinExistence type="predicted"/>
<evidence type="ECO:0000313" key="2">
    <source>
        <dbReference type="EMBL" id="MLW03179.1"/>
    </source>
</evidence>
<protein>
    <submittedName>
        <fullName evidence="2">Uncharacterized protein</fullName>
    </submittedName>
</protein>
<comment type="caution">
    <text evidence="2">The sequence shown here is derived from an EMBL/GenBank/DDBJ whole genome shotgun (WGS) entry which is preliminary data.</text>
</comment>
<dbReference type="Proteomes" id="UP000885317">
    <property type="component" value="Unassembled WGS sequence"/>
</dbReference>
<accession>A0A3R0XSA2</accession>
<name>A0A3R0XSA2_SALER</name>
<dbReference type="Proteomes" id="UP000885392">
    <property type="component" value="Unassembled WGS sequence"/>
</dbReference>